<dbReference type="AlphaFoldDB" id="A0A7X1AV00"/>
<name>A0A7X1AV00_9BACT</name>
<accession>A0A7X1AV00</accession>
<dbReference type="RefSeq" id="WP_185691251.1">
    <property type="nucleotide sequence ID" value="NZ_JACHVA010000022.1"/>
</dbReference>
<comment type="caution">
    <text evidence="1">The sequence shown here is derived from an EMBL/GenBank/DDBJ whole genome shotgun (WGS) entry which is preliminary data.</text>
</comment>
<reference evidence="1 2" key="1">
    <citation type="submission" date="2020-07" db="EMBL/GenBank/DDBJ databases">
        <authorList>
            <person name="Feng X."/>
        </authorList>
    </citation>
    <scope>NUCLEOTIDE SEQUENCE [LARGE SCALE GENOMIC DNA]</scope>
    <source>
        <strain evidence="1 2">JCM14086</strain>
    </source>
</reference>
<evidence type="ECO:0000313" key="1">
    <source>
        <dbReference type="EMBL" id="MBC2600506.1"/>
    </source>
</evidence>
<dbReference type="EMBL" id="JACHVA010000022">
    <property type="protein sequence ID" value="MBC2600506.1"/>
    <property type="molecule type" value="Genomic_DNA"/>
</dbReference>
<sequence>MSILRSEGHGSVSGSSVKVVVVFADGISLRSSQASDRLGARSADSLRLFFEEALTVNGARTSVRPVGSVAEDRFSSIFAEKCLRGMRGGLKSALREEAALGRTVIGVTADATKGSLHSFFNNNGEAGHE</sequence>
<gene>
    <name evidence="1" type="ORF">H5P30_01790</name>
</gene>
<keyword evidence="2" id="KW-1185">Reference proteome</keyword>
<organism evidence="1 2">
    <name type="scientific">Puniceicoccus vermicola</name>
    <dbReference type="NCBI Taxonomy" id="388746"/>
    <lineage>
        <taxon>Bacteria</taxon>
        <taxon>Pseudomonadati</taxon>
        <taxon>Verrucomicrobiota</taxon>
        <taxon>Opitutia</taxon>
        <taxon>Puniceicoccales</taxon>
        <taxon>Puniceicoccaceae</taxon>
        <taxon>Puniceicoccus</taxon>
    </lineage>
</organism>
<evidence type="ECO:0000313" key="2">
    <source>
        <dbReference type="Proteomes" id="UP000525652"/>
    </source>
</evidence>
<dbReference type="Proteomes" id="UP000525652">
    <property type="component" value="Unassembled WGS sequence"/>
</dbReference>
<protein>
    <submittedName>
        <fullName evidence="1">Uncharacterized protein</fullName>
    </submittedName>
</protein>
<proteinExistence type="predicted"/>